<proteinExistence type="predicted"/>
<name>A0A5J6TEK0_BPMD2</name>
<dbReference type="InterPro" id="IPR056973">
    <property type="entry name" value="Phage_L5_Gp47"/>
</dbReference>
<dbReference type="Proteomes" id="UP000325617">
    <property type="component" value="Genome"/>
</dbReference>
<dbReference type="Pfam" id="PF23887">
    <property type="entry name" value="Phage_Gene47"/>
    <property type="match status" value="1"/>
</dbReference>
<organism evidence="1 2">
    <name type="scientific">Mycobacterium phage Naji</name>
    <dbReference type="NCBI Taxonomy" id="2599872"/>
    <lineage>
        <taxon>Viruses</taxon>
        <taxon>Duplodnaviria</taxon>
        <taxon>Heunggongvirae</taxon>
        <taxon>Uroviricota</taxon>
        <taxon>Caudoviricetes</taxon>
        <taxon>Fromanvirus</taxon>
        <taxon>Mycobacterium phage D29</taxon>
    </lineage>
</organism>
<accession>A0A5J6TEK0</accession>
<evidence type="ECO:0000313" key="2">
    <source>
        <dbReference type="Proteomes" id="UP000325617"/>
    </source>
</evidence>
<gene>
    <name evidence="1" type="primary">50</name>
    <name evidence="1" type="ORF">SEA_NAJI_50</name>
</gene>
<evidence type="ECO:0000313" key="1">
    <source>
        <dbReference type="EMBL" id="QFG08848.1"/>
    </source>
</evidence>
<protein>
    <submittedName>
        <fullName evidence="1">ThyX-like thymidylate synthase</fullName>
    </submittedName>
</protein>
<dbReference type="EMBL" id="MN234169">
    <property type="protein sequence ID" value="QFG08848.1"/>
    <property type="molecule type" value="Genomic_DNA"/>
</dbReference>
<reference evidence="1 2" key="1">
    <citation type="submission" date="2019-07" db="EMBL/GenBank/DDBJ databases">
        <authorList>
            <person name="Huang-Queiroz A."/>
            <person name="Cameron N."/>
            <person name="Achayaraj G."/>
            <person name="Adepoju O.W."/>
            <person name="Ahsan E."/>
            <person name="Andoh P.A."/>
            <person name="Avalos H.F."/>
            <person name="Challa S."/>
            <person name="Douglas K.C."/>
            <person name="Foster M.P."/>
            <person name="Guardado-Cruz I.V."/>
            <person name="Harris N.A."/>
            <person name="Hess T.M."/>
            <person name="Hughes J.R."/>
            <person name="James T.J."/>
            <person name="Jimenez S.V."/>
            <person name="Munjwani D.P."/>
            <person name="Nafziger E.H."/>
            <person name="Olowe B.N."/>
            <person name="Owusu H.S."/>
            <person name="Pai V.S."/>
            <person name="Paudel S."/>
            <person name="Sanchez-Lopez J.S."/>
            <person name="Smith R.Q."/>
            <person name="Sossah S.M."/>
            <person name="Vo A.T."/>
            <person name="Bonilla Y.A."/>
            <person name="Do E.N."/>
            <person name="Liu A."/>
            <person name="Okonkwo C."/>
            <person name="Forsyth M.H."/>
            <person name="Saha M.S."/>
            <person name="Warner M.H."/>
            <person name="Garlena R.A."/>
            <person name="Russell D.A."/>
            <person name="Pope W.H."/>
            <person name="Jacobs-Sera D."/>
            <person name="Hatfull G.F."/>
        </authorList>
    </citation>
    <scope>NUCLEOTIDE SEQUENCE [LARGE SCALE GENOMIC DNA]</scope>
</reference>
<sequence length="28" mass="3047">MLNGEPILDTQEGVLIIAFEDGTSRTIN</sequence>